<dbReference type="PANTHER" id="PTHR10292">
    <property type="entry name" value="CLATHRIN HEAVY CHAIN RELATED"/>
    <property type="match status" value="1"/>
</dbReference>
<dbReference type="GO" id="GO:0005198">
    <property type="term" value="F:structural molecule activity"/>
    <property type="evidence" value="ECO:0007669"/>
    <property type="project" value="InterPro"/>
</dbReference>
<dbReference type="GO" id="GO:0006886">
    <property type="term" value="P:intracellular protein transport"/>
    <property type="evidence" value="ECO:0007669"/>
    <property type="project" value="UniProtKB-UniRule"/>
</dbReference>
<keyword evidence="11" id="KW-1185">Reference proteome</keyword>
<feature type="repeat" description="CHCR" evidence="7">
    <location>
        <begin position="1450"/>
        <end position="1593"/>
    </location>
</feature>
<evidence type="ECO:0000256" key="3">
    <source>
        <dbReference type="ARBA" id="ARBA00023136"/>
    </source>
</evidence>
<evidence type="ECO:0000256" key="5">
    <source>
        <dbReference type="ARBA" id="ARBA00023329"/>
    </source>
</evidence>
<evidence type="ECO:0000256" key="4">
    <source>
        <dbReference type="ARBA" id="ARBA00023176"/>
    </source>
</evidence>
<dbReference type="OrthoDB" id="2113814at2759"/>
<dbReference type="GO" id="GO:0030130">
    <property type="term" value="C:clathrin coat of trans-Golgi network vesicle"/>
    <property type="evidence" value="ECO:0007669"/>
    <property type="project" value="InterPro"/>
</dbReference>
<comment type="function">
    <text evidence="6">Clathrin is the major protein of the polyhedral coat of coated pits and vesicles.</text>
</comment>
<keyword evidence="8" id="KW-0732">Signal</keyword>
<comment type="caution">
    <text evidence="10">The sequence shown here is derived from an EMBL/GenBank/DDBJ whole genome shotgun (WGS) entry which is preliminary data.</text>
</comment>
<dbReference type="FunFam" id="2.130.10.110:FF:000003">
    <property type="entry name" value="Clathrin heavy chain"/>
    <property type="match status" value="1"/>
</dbReference>
<reference evidence="10" key="1">
    <citation type="submission" date="2020-05" db="EMBL/GenBank/DDBJ databases">
        <title>Mycena genomes resolve the evolution of fungal bioluminescence.</title>
        <authorList>
            <person name="Tsai I.J."/>
        </authorList>
    </citation>
    <scope>NUCLEOTIDE SEQUENCE</scope>
    <source>
        <strain evidence="10">110903Hualien_Pintung</strain>
    </source>
</reference>
<dbReference type="InterPro" id="IPR022365">
    <property type="entry name" value="Clathrin_H-chain_propeller_rpt"/>
</dbReference>
<dbReference type="FunFam" id="1.25.40.10:FF:000082">
    <property type="entry name" value="Clathrin heavy chain"/>
    <property type="match status" value="1"/>
</dbReference>
<dbReference type="FunFam" id="1.25.40.10:FF:000001">
    <property type="entry name" value="Clathrin heavy chain"/>
    <property type="match status" value="1"/>
</dbReference>
<dbReference type="InterPro" id="IPR015348">
    <property type="entry name" value="Clathrin_H-chain_linker_core"/>
</dbReference>
<feature type="repeat" description="CHCR" evidence="7">
    <location>
        <begin position="1006"/>
        <end position="1151"/>
    </location>
</feature>
<feature type="domain" description="Clathrin heavy chain linker core motif" evidence="9">
    <location>
        <begin position="357"/>
        <end position="380"/>
    </location>
</feature>
<dbReference type="InterPro" id="IPR016024">
    <property type="entry name" value="ARM-type_fold"/>
</dbReference>
<dbReference type="InterPro" id="IPR000547">
    <property type="entry name" value="Clathrin_H-chain/VPS_repeat"/>
</dbReference>
<feature type="signal peptide" evidence="8">
    <location>
        <begin position="1"/>
        <end position="22"/>
    </location>
</feature>
<dbReference type="GO" id="GO:0005829">
    <property type="term" value="C:cytosol"/>
    <property type="evidence" value="ECO:0007669"/>
    <property type="project" value="GOC"/>
</dbReference>
<evidence type="ECO:0000313" key="10">
    <source>
        <dbReference type="EMBL" id="KAF7289506.1"/>
    </source>
</evidence>
<protein>
    <recommendedName>
        <fullName evidence="6">Clathrin heavy chain</fullName>
    </recommendedName>
</protein>
<dbReference type="Pfam" id="PF09268">
    <property type="entry name" value="Clathrin-link"/>
    <property type="match status" value="1"/>
</dbReference>
<proteinExistence type="inferred from homology"/>
<dbReference type="PANTHER" id="PTHR10292:SF1">
    <property type="entry name" value="CLATHRIN HEAVY CHAIN"/>
    <property type="match status" value="1"/>
</dbReference>
<dbReference type="InterPro" id="IPR016341">
    <property type="entry name" value="Clathrin_heavy_chain"/>
</dbReference>
<comment type="subcellular location">
    <subcellularLocation>
        <location evidence="6">Cytoplasmic vesicle membrane</location>
        <topology evidence="6">Peripheral membrane protein</topology>
        <orientation evidence="6">Cytoplasmic side</orientation>
    </subcellularLocation>
    <subcellularLocation>
        <location evidence="6">Membrane</location>
        <location evidence="6">Coated pit</location>
        <topology evidence="6">Peripheral membrane protein</topology>
        <orientation evidence="6">Cytoplasmic side</orientation>
    </subcellularLocation>
</comment>
<dbReference type="FunFam" id="1.25.40.10:FF:000002">
    <property type="entry name" value="Clathrin heavy chain"/>
    <property type="match status" value="1"/>
</dbReference>
<dbReference type="FunFam" id="1.25.40.10:FF:000005">
    <property type="entry name" value="Clathrin heavy chain"/>
    <property type="match status" value="1"/>
</dbReference>
<dbReference type="GO" id="GO:0006895">
    <property type="term" value="P:Golgi to endosome transport"/>
    <property type="evidence" value="ECO:0007669"/>
    <property type="project" value="TreeGrafter"/>
</dbReference>
<comment type="similarity">
    <text evidence="1 6">Belongs to the clathrin heavy chain family.</text>
</comment>
<feature type="repeat" description="CHCR" evidence="7">
    <location>
        <begin position="1301"/>
        <end position="1447"/>
    </location>
</feature>
<feature type="repeat" description="CHCR" evidence="7">
    <location>
        <begin position="564"/>
        <end position="710"/>
    </location>
</feature>
<dbReference type="PIRSF" id="PIRSF002290">
    <property type="entry name" value="Clathrin_H_chain"/>
    <property type="match status" value="1"/>
</dbReference>
<dbReference type="Gene3D" id="2.130.10.110">
    <property type="entry name" value="Clathrin heavy-chain terminal domain"/>
    <property type="match status" value="1"/>
</dbReference>
<evidence type="ECO:0000256" key="7">
    <source>
        <dbReference type="PROSITE-ProRule" id="PRU01006"/>
    </source>
</evidence>
<organism evidence="10 11">
    <name type="scientific">Mycena chlorophos</name>
    <name type="common">Agaric fungus</name>
    <name type="synonym">Agaricus chlorophos</name>
    <dbReference type="NCBI Taxonomy" id="658473"/>
    <lineage>
        <taxon>Eukaryota</taxon>
        <taxon>Fungi</taxon>
        <taxon>Dikarya</taxon>
        <taxon>Basidiomycota</taxon>
        <taxon>Agaricomycotina</taxon>
        <taxon>Agaricomycetes</taxon>
        <taxon>Agaricomycetidae</taxon>
        <taxon>Agaricales</taxon>
        <taxon>Marasmiineae</taxon>
        <taxon>Mycenaceae</taxon>
        <taxon>Mycena</taxon>
    </lineage>
</organism>
<evidence type="ECO:0000313" key="11">
    <source>
        <dbReference type="Proteomes" id="UP000613580"/>
    </source>
</evidence>
<dbReference type="InterPro" id="IPR016025">
    <property type="entry name" value="Clathrin_H-chain_N"/>
</dbReference>
<accession>A0A8H6RYV1</accession>
<dbReference type="SUPFAM" id="SSF50989">
    <property type="entry name" value="Clathrin heavy-chain terminal domain"/>
    <property type="match status" value="1"/>
</dbReference>
<evidence type="ECO:0000259" key="9">
    <source>
        <dbReference type="Pfam" id="PF09268"/>
    </source>
</evidence>
<gene>
    <name evidence="10" type="ORF">HMN09_01344700</name>
</gene>
<dbReference type="Gene3D" id="1.25.40.730">
    <property type="match status" value="1"/>
</dbReference>
<dbReference type="InterPro" id="IPR055358">
    <property type="entry name" value="CHCR"/>
</dbReference>
<keyword evidence="4 6" id="KW-0168">Coated pit</keyword>
<feature type="chain" id="PRO_5034223399" description="Clathrin heavy chain" evidence="8">
    <location>
        <begin position="23"/>
        <end position="1694"/>
    </location>
</feature>
<evidence type="ECO:0000256" key="2">
    <source>
        <dbReference type="ARBA" id="ARBA00022737"/>
    </source>
</evidence>
<dbReference type="Pfam" id="PF00637">
    <property type="entry name" value="Clathrin"/>
    <property type="match status" value="7"/>
</dbReference>
<keyword evidence="2" id="KW-0677">Repeat</keyword>
<dbReference type="Proteomes" id="UP000613580">
    <property type="component" value="Unassembled WGS sequence"/>
</dbReference>
<feature type="repeat" description="CHCR" evidence="7">
    <location>
        <begin position="713"/>
        <end position="855"/>
    </location>
</feature>
<keyword evidence="3 6" id="KW-0472">Membrane</keyword>
<dbReference type="GO" id="GO:0030132">
    <property type="term" value="C:clathrin coat of coated pit"/>
    <property type="evidence" value="ECO:0007669"/>
    <property type="project" value="InterPro"/>
</dbReference>
<dbReference type="SUPFAM" id="SSF48371">
    <property type="entry name" value="ARM repeat"/>
    <property type="match status" value="6"/>
</dbReference>
<dbReference type="Pfam" id="PF01394">
    <property type="entry name" value="Clathrin_propel"/>
    <property type="match status" value="2"/>
</dbReference>
<dbReference type="GO" id="GO:0006898">
    <property type="term" value="P:receptor-mediated endocytosis"/>
    <property type="evidence" value="ECO:0007669"/>
    <property type="project" value="TreeGrafter"/>
</dbReference>
<dbReference type="EMBL" id="JACAZE010000029">
    <property type="protein sequence ID" value="KAF7289506.1"/>
    <property type="molecule type" value="Genomic_DNA"/>
</dbReference>
<sequence>MVGWLSTLASVGMAVGPPLVYADQAEMPSMFQLSIDLAIVVQRVIQSRSTLTLESDHFICVREKVGEQNQVVIIDLADANNVLRRPISADSAIMHPSQKILALKAGRTLQIFNIDTKQKVKSHVNDSDIVFWKWVSETTIGMVTESSVFHWSISDQTSPPQKIFDRHPTLNGAQIINYRVTPDEKWLVLIGIAGNTTNASAFKVKGAMQLYSRERGVSQPIEGHAAAFAELKLDGHQKPTKLFTFSVRTATGAKLHVVEIDHTAPDPPFVKKAVDVYFPPEATNDFPVAMQVSKKHGIIYLVTKYGFIHLYDLESGACVYMNRISGETIFVTAEHEATNGIIGVNKKGQVLSVNVDEQTIVPYILSVLNNTELAFKLSSRANLPGADELYVQQYNQLFQSGQYSEAAKIAANSPRGILRTVQVIEAFKSAPAQAGGLSPILQYFGILLEKGELNHLESLELARPVLQQGRKQLLEKWLKENKLTCSEELGDIVRLHDMTLALSVYLRANVPNKVIACFAETGQTDKIVLYSKKVGYSPDYFALLQHVMRTNPEKGAEFAAQLVNDESGPLVDIERVVDVFMSQNMIQPATSFLLDALKDNKPEQGHLQTRLLEMNLVHAPQVADAILGNEMFTHYDRPRIANLCEKAGLLQRALEHYQDLADIKRAIVHTAALQPEWLVNYFSNLTTEQSMACLQEMLKVNMRQNLQVVIQIATKYSDILGPVKLIEMFESFKSFEGLYYYLGSVVNVSQDPEVHFKYIQAATRTGQIREVERICRESNYYNPEKVKNFLKEAKLSDQLPLIIVCDRFDFVHDLVLYLYQNGLTQFIEVYVQRVNSVRTPQVVGGLLDVDCDEGTIKSLLASVTGNFPIDELVSEVEQRNRLKLILPWLEARVQAGSQDTAVFNAIAKIYIDSNNNPEAFLKDNNLYDPMVVGKFCEKRDPYLAYIAYAKGFCDEELIAITNENSMFKQQARYLIKRRQPDLWSQVLSGENLHRRQLIDQIVATALPECTDPDDVSITVKAFIQADLPMELIELLEKIIIEPSPFSDNRNLQNLLLLTAIRADKGKVVGYINKLQNYDSNEIAKIATEHGLFEEALTIYKKYEQHALAINVLVEHIVSIDRGLEFANKVDKPEVWSRLAKAQLDGLRIKDSIDSYIKAEDPSNFMEVIEISTRAGKQDDLVRYLQMARKTLREPKIDTELAYAYAKTDRLHDMEDFLGMTNVADILEVGEKCFNDELYQAAKLLFASISNWARLATTLIYLGENQAAVDSARKAGNTQVWKQVHAACIEKNEFTLAEICGLNIIVHAEELAALVKIYERRGHFEEVIALLKAGLGLERAHMGIFTEMAILLSKYQPGKLMEHLKVYVSRINIPKVLKAAEKAHLWPELVFLYIKYDEFDNAAVAMIERSADAWEHNQFKDVIVRVANIEIYYRALSFYLEEHPTLLTDLLTVLIPRINHARVVRMFKKQDHLPLIRNYLIAVQNLNIEDVNDAYNDLLIEEEDYKTLRDSIDNFDNFNTIALAKRLEGSPLLEFRRLAAHLYKKNSRWDQSIALSKNDRLFKDAMITAAVSASTEVAEELLSYFVDIGNKECFSALLYICFDLLRSDVVEELSWQHGLNDFYMPYKIQVQRSLVTKLAQLEKEVQERSKKEVQKEQEESQAPIINPGLMITNGPTSFAPPPQMNGMMPQMTGFY</sequence>
<dbReference type="PROSITE" id="PS50236">
    <property type="entry name" value="CHCR"/>
    <property type="match status" value="7"/>
</dbReference>
<dbReference type="Pfam" id="PF13838">
    <property type="entry name" value="Clathrin_H_link"/>
    <property type="match status" value="1"/>
</dbReference>
<evidence type="ECO:0000256" key="1">
    <source>
        <dbReference type="ARBA" id="ARBA00009535"/>
    </source>
</evidence>
<dbReference type="InterPro" id="IPR011990">
    <property type="entry name" value="TPR-like_helical_dom_sf"/>
</dbReference>
<dbReference type="GO" id="GO:0030479">
    <property type="term" value="C:actin cortical patch"/>
    <property type="evidence" value="ECO:0007669"/>
    <property type="project" value="TreeGrafter"/>
</dbReference>
<name>A0A8H6RYV1_MYCCL</name>
<keyword evidence="5 6" id="KW-0968">Cytoplasmic vesicle</keyword>
<feature type="repeat" description="CHCR" evidence="7">
    <location>
        <begin position="860"/>
        <end position="999"/>
    </location>
</feature>
<feature type="repeat" description="CHCR" evidence="7">
    <location>
        <begin position="1155"/>
        <end position="1296"/>
    </location>
</feature>
<evidence type="ECO:0000256" key="8">
    <source>
        <dbReference type="SAM" id="SignalP"/>
    </source>
</evidence>
<dbReference type="SMART" id="SM00299">
    <property type="entry name" value="CLH"/>
    <property type="match status" value="7"/>
</dbReference>
<dbReference type="GO" id="GO:0071439">
    <property type="term" value="C:clathrin complex"/>
    <property type="evidence" value="ECO:0007669"/>
    <property type="project" value="InterPro"/>
</dbReference>
<dbReference type="Gene3D" id="1.25.40.10">
    <property type="entry name" value="Tetratricopeptide repeat domain"/>
    <property type="match status" value="4"/>
</dbReference>
<dbReference type="GO" id="GO:0032051">
    <property type="term" value="F:clathrin light chain binding"/>
    <property type="evidence" value="ECO:0007669"/>
    <property type="project" value="InterPro"/>
</dbReference>
<evidence type="ECO:0000256" key="6">
    <source>
        <dbReference type="PIRNR" id="PIRNR002290"/>
    </source>
</evidence>